<dbReference type="Proteomes" id="UP000774326">
    <property type="component" value="Unassembled WGS sequence"/>
</dbReference>
<gene>
    <name evidence="1" type="ORF">WICPIJ_004925</name>
</gene>
<proteinExistence type="predicted"/>
<dbReference type="AlphaFoldDB" id="A0A9P8Q4W5"/>
<reference evidence="1" key="2">
    <citation type="submission" date="2021-01" db="EMBL/GenBank/DDBJ databases">
        <authorList>
            <person name="Schikora-Tamarit M.A."/>
        </authorList>
    </citation>
    <scope>NUCLEOTIDE SEQUENCE</scope>
    <source>
        <strain evidence="1">CBS2887</strain>
    </source>
</reference>
<sequence>MLKPSDLTVDRVTFFRDTKEPHSRGTISQGFFGIQLLENDIMGLRGEIGWKRWSIPNLVIMFRGRLIV</sequence>
<keyword evidence="2" id="KW-1185">Reference proteome</keyword>
<accession>A0A9P8Q4W5</accession>
<comment type="caution">
    <text evidence="1">The sequence shown here is derived from an EMBL/GenBank/DDBJ whole genome shotgun (WGS) entry which is preliminary data.</text>
</comment>
<dbReference type="EMBL" id="JAEUBG010002723">
    <property type="protein sequence ID" value="KAH3684101.1"/>
    <property type="molecule type" value="Genomic_DNA"/>
</dbReference>
<organism evidence="1 2">
    <name type="scientific">Wickerhamomyces pijperi</name>
    <name type="common">Yeast</name>
    <name type="synonym">Pichia pijperi</name>
    <dbReference type="NCBI Taxonomy" id="599730"/>
    <lineage>
        <taxon>Eukaryota</taxon>
        <taxon>Fungi</taxon>
        <taxon>Dikarya</taxon>
        <taxon>Ascomycota</taxon>
        <taxon>Saccharomycotina</taxon>
        <taxon>Saccharomycetes</taxon>
        <taxon>Phaffomycetales</taxon>
        <taxon>Wickerhamomycetaceae</taxon>
        <taxon>Wickerhamomyces</taxon>
    </lineage>
</organism>
<reference evidence="1" key="1">
    <citation type="journal article" date="2021" name="Open Biol.">
        <title>Shared evolutionary footprints suggest mitochondrial oxidative damage underlies multiple complex I losses in fungi.</title>
        <authorList>
            <person name="Schikora-Tamarit M.A."/>
            <person name="Marcet-Houben M."/>
            <person name="Nosek J."/>
            <person name="Gabaldon T."/>
        </authorList>
    </citation>
    <scope>NUCLEOTIDE SEQUENCE</scope>
    <source>
        <strain evidence="1">CBS2887</strain>
    </source>
</reference>
<protein>
    <submittedName>
        <fullName evidence="1">Uncharacterized protein</fullName>
    </submittedName>
</protein>
<evidence type="ECO:0000313" key="2">
    <source>
        <dbReference type="Proteomes" id="UP000774326"/>
    </source>
</evidence>
<name>A0A9P8Q4W5_WICPI</name>
<evidence type="ECO:0000313" key="1">
    <source>
        <dbReference type="EMBL" id="KAH3684101.1"/>
    </source>
</evidence>